<evidence type="ECO:0000313" key="3">
    <source>
        <dbReference type="Proteomes" id="UP000799771"/>
    </source>
</evidence>
<dbReference type="EMBL" id="ML977510">
    <property type="protein sequence ID" value="KAF2127563.1"/>
    <property type="molecule type" value="Genomic_DNA"/>
</dbReference>
<name>A0A6A6A8R0_9PLEO</name>
<evidence type="ECO:0000313" key="2">
    <source>
        <dbReference type="EMBL" id="KAF2127563.1"/>
    </source>
</evidence>
<dbReference type="GeneID" id="54411059"/>
<accession>A0A6A6A8R0</accession>
<keyword evidence="3" id="KW-1185">Reference proteome</keyword>
<proteinExistence type="predicted"/>
<sequence length="468" mass="52742">MNARRDNTWVFGKEAPSANVKLPASGHVTAVEICTFIPNCLRSRDVIRRVANNGLSPQIISNMVNYHRMWPKWPLLPNSLRITTHNIMREAFQGWTFRTQQAALDPTWDAASTTLAGFRTRCEDRGEDDLLIENIPFHHLATYVYKMPQDDDARDLTRCVEYAIQNPHAGYLWPQDFTSLTQLLGGPLPIQPEHTDAAAATRWRHAHVDGTMQDLNDLDGSDHKQSENLSDSEDIWDSTEEWDAEDEITGEQDHAEMNNYASEDGTAHNAGHSHSHDEVEGKQMPSDDNAQFTSEWPSQQRGGSVRTRPDCSSKEVISASGLFDPRMEEFTDQPNNFEHNPEPDVVTSAYYLDMEFDDHGIISQELDGDSNTSGRDCDTWVGTSDDEFDSFDSQLDLSLDIPQSYIPMSRFPTEGCSSSPHSPFDSDDLRSSGQATPLTQSPLEIGLDEIFEEVFNYDLYQSSIFGHN</sequence>
<dbReference type="RefSeq" id="XP_033521952.1">
    <property type="nucleotide sequence ID" value="XM_033670627.1"/>
</dbReference>
<feature type="compositionally biased region" description="Polar residues" evidence="1">
    <location>
        <begin position="286"/>
        <end position="302"/>
    </location>
</feature>
<organism evidence="2 3">
    <name type="scientific">Dothidotthia symphoricarpi CBS 119687</name>
    <dbReference type="NCBI Taxonomy" id="1392245"/>
    <lineage>
        <taxon>Eukaryota</taxon>
        <taxon>Fungi</taxon>
        <taxon>Dikarya</taxon>
        <taxon>Ascomycota</taxon>
        <taxon>Pezizomycotina</taxon>
        <taxon>Dothideomycetes</taxon>
        <taxon>Pleosporomycetidae</taxon>
        <taxon>Pleosporales</taxon>
        <taxon>Dothidotthiaceae</taxon>
        <taxon>Dothidotthia</taxon>
    </lineage>
</organism>
<protein>
    <submittedName>
        <fullName evidence="2">Uncharacterized protein</fullName>
    </submittedName>
</protein>
<feature type="region of interest" description="Disordered" evidence="1">
    <location>
        <begin position="262"/>
        <end position="342"/>
    </location>
</feature>
<evidence type="ECO:0000256" key="1">
    <source>
        <dbReference type="SAM" id="MobiDB-lite"/>
    </source>
</evidence>
<dbReference type="AlphaFoldDB" id="A0A6A6A8R0"/>
<dbReference type="Proteomes" id="UP000799771">
    <property type="component" value="Unassembled WGS sequence"/>
</dbReference>
<feature type="region of interest" description="Disordered" evidence="1">
    <location>
        <begin position="212"/>
        <end position="235"/>
    </location>
</feature>
<reference evidence="2" key="1">
    <citation type="journal article" date="2020" name="Stud. Mycol.">
        <title>101 Dothideomycetes genomes: a test case for predicting lifestyles and emergence of pathogens.</title>
        <authorList>
            <person name="Haridas S."/>
            <person name="Albert R."/>
            <person name="Binder M."/>
            <person name="Bloem J."/>
            <person name="Labutti K."/>
            <person name="Salamov A."/>
            <person name="Andreopoulos B."/>
            <person name="Baker S."/>
            <person name="Barry K."/>
            <person name="Bills G."/>
            <person name="Bluhm B."/>
            <person name="Cannon C."/>
            <person name="Castanera R."/>
            <person name="Culley D."/>
            <person name="Daum C."/>
            <person name="Ezra D."/>
            <person name="Gonzalez J."/>
            <person name="Henrissat B."/>
            <person name="Kuo A."/>
            <person name="Liang C."/>
            <person name="Lipzen A."/>
            <person name="Lutzoni F."/>
            <person name="Magnuson J."/>
            <person name="Mondo S."/>
            <person name="Nolan M."/>
            <person name="Ohm R."/>
            <person name="Pangilinan J."/>
            <person name="Park H.-J."/>
            <person name="Ramirez L."/>
            <person name="Alfaro M."/>
            <person name="Sun H."/>
            <person name="Tritt A."/>
            <person name="Yoshinaga Y."/>
            <person name="Zwiers L.-H."/>
            <person name="Turgeon B."/>
            <person name="Goodwin S."/>
            <person name="Spatafora J."/>
            <person name="Crous P."/>
            <person name="Grigoriev I."/>
        </authorList>
    </citation>
    <scope>NUCLEOTIDE SEQUENCE</scope>
    <source>
        <strain evidence="2">CBS 119687</strain>
    </source>
</reference>
<dbReference type="OrthoDB" id="3798108at2759"/>
<feature type="region of interest" description="Disordered" evidence="1">
    <location>
        <begin position="410"/>
        <end position="439"/>
    </location>
</feature>
<gene>
    <name evidence="2" type="ORF">P153DRAFT_387305</name>
</gene>